<keyword evidence="2" id="KW-1185">Reference proteome</keyword>
<gene>
    <name evidence="1" type="ORF">D0Z00_002416</name>
</gene>
<proteinExistence type="predicted"/>
<comment type="caution">
    <text evidence="1">The sequence shown here is derived from an EMBL/GenBank/DDBJ whole genome shotgun (WGS) entry which is preliminary data.</text>
</comment>
<reference evidence="1 2" key="1">
    <citation type="journal article" date="2020" name="Front. Microbiol.">
        <title>Phenotypic and Genetic Characterization of the Cheese Ripening Yeast Geotrichum candidum.</title>
        <authorList>
            <person name="Perkins V."/>
            <person name="Vignola S."/>
            <person name="Lessard M.H."/>
            <person name="Plante P.L."/>
            <person name="Corbeil J."/>
            <person name="Dugat-Bony E."/>
            <person name="Frenette M."/>
            <person name="Labrie S."/>
        </authorList>
    </citation>
    <scope>NUCLEOTIDE SEQUENCE [LARGE SCALE GENOMIC DNA]</scope>
    <source>
        <strain evidence="1 2">LMA-1147</strain>
    </source>
</reference>
<name>A0ACB6V464_9ASCO</name>
<protein>
    <submittedName>
        <fullName evidence="1">Uncharacterized protein</fullName>
    </submittedName>
</protein>
<evidence type="ECO:0000313" key="1">
    <source>
        <dbReference type="EMBL" id="KAF5097379.1"/>
    </source>
</evidence>
<dbReference type="Proteomes" id="UP000744676">
    <property type="component" value="Unassembled WGS sequence"/>
</dbReference>
<dbReference type="EMBL" id="QVQA01000067">
    <property type="protein sequence ID" value="KAF5097379.1"/>
    <property type="molecule type" value="Genomic_DNA"/>
</dbReference>
<organism evidence="1 2">
    <name type="scientific">Geotrichum galactomycetum</name>
    <dbReference type="NCBI Taxonomy" id="27317"/>
    <lineage>
        <taxon>Eukaryota</taxon>
        <taxon>Fungi</taxon>
        <taxon>Dikarya</taxon>
        <taxon>Ascomycota</taxon>
        <taxon>Saccharomycotina</taxon>
        <taxon>Dipodascomycetes</taxon>
        <taxon>Dipodascales</taxon>
        <taxon>Dipodascaceae</taxon>
        <taxon>Geotrichum</taxon>
    </lineage>
</organism>
<accession>A0ACB6V464</accession>
<sequence>MHNVWLDDDDDDDDDENDADDEQHEKFKLLKTDLFKKKTSSSSSKKKKKSVANADSYHSTAKSSSSGNTNVHESTLSSPPSASSKRKNSRRSFNFISGLAGNSETDSVLDKIKHSFSNKQESSRLDTIPAGVTSTSSSSFIGRRTSLMNLRSKTSQSTFMTDDTASIMTSSTSATNKRSSMMFAHSIAPTMSSISSHSSSTPNKHSGASASYKPQNSSAKSKLFGLLKGGNRSSHSSSGMGVNHVYGSPYTGASAGHNNESSFSHSSKAAALDKSKISSPLNFTHTAHAGASLFASEVEPVTTTTTMASTSTAMSSFHMPAPHRHDRVTMENESRRISTPPPTALASASAAVFTTAATTAALSSTSSSFVGSPNMGATSINDTGSISTTSVDDYSPISGSTKYHRAFFTQLNGVAAGSRLSFQGTESVTMLDDVAGNGLTPGAGAAGMISMPHRSIFKRQSVDSLASLERHIGPGSGNTNRYSLPPGMPFSSASLRARSRLSINSTLSVDSVVSSIDRMSTPPLPMPLVQPQVLPDGMALERVHEEGWF</sequence>
<evidence type="ECO:0000313" key="2">
    <source>
        <dbReference type="Proteomes" id="UP000744676"/>
    </source>
</evidence>